<sequence>MKKNLIDDYFRSIAAIFSVPTFKEIFKSGQSDYVAETIFHYRSRLSFRKEVTMKKVLGKAYKHLMHNYRNEYIYKNHIANNLLLERHKLNEAVMLNELRVGASIADIVIINGTNTVYEVKTELDSPYKLKKQISDYRKFSPKIYLVTHHSLVGKYEKILGDDSVGLLSLSSDSGLSVIKEAVEEFSLLDSKTMMNTLRKDEYSNLLLEAFGDVPKVANIKFYRACLALIEKLDPHFVHALSLKQLRTRAFHEERMIQSRETPEEIKHICLTINPNKTEFQNLYNFLNLTM</sequence>
<evidence type="ECO:0008006" key="3">
    <source>
        <dbReference type="Google" id="ProtNLM"/>
    </source>
</evidence>
<proteinExistence type="predicted"/>
<dbReference type="Proteomes" id="UP000245647">
    <property type="component" value="Unassembled WGS sequence"/>
</dbReference>
<dbReference type="EMBL" id="QEAS01000008">
    <property type="protein sequence ID" value="PWG80648.1"/>
    <property type="molecule type" value="Genomic_DNA"/>
</dbReference>
<dbReference type="AlphaFoldDB" id="A0A2U2PGV4"/>
<dbReference type="NCBIfam" id="NF033832">
    <property type="entry name" value="sce7726_fam"/>
    <property type="match status" value="1"/>
</dbReference>
<protein>
    <recommendedName>
        <fullName evidence="3">Sce7726 family protein</fullName>
    </recommendedName>
</protein>
<evidence type="ECO:0000313" key="1">
    <source>
        <dbReference type="EMBL" id="PWG80648.1"/>
    </source>
</evidence>
<organism evidence="1 2">
    <name type="scientific">Pararcticibacter amylolyticus</name>
    <dbReference type="NCBI Taxonomy" id="2173175"/>
    <lineage>
        <taxon>Bacteria</taxon>
        <taxon>Pseudomonadati</taxon>
        <taxon>Bacteroidota</taxon>
        <taxon>Sphingobacteriia</taxon>
        <taxon>Sphingobacteriales</taxon>
        <taxon>Sphingobacteriaceae</taxon>
        <taxon>Pararcticibacter</taxon>
    </lineage>
</organism>
<gene>
    <name evidence="1" type="ORF">DDR33_11535</name>
</gene>
<dbReference type="OrthoDB" id="128875at2"/>
<evidence type="ECO:0000313" key="2">
    <source>
        <dbReference type="Proteomes" id="UP000245647"/>
    </source>
</evidence>
<accession>A0A2U2PGV4</accession>
<name>A0A2U2PGV4_9SPHI</name>
<comment type="caution">
    <text evidence="1">The sequence shown here is derived from an EMBL/GenBank/DDBJ whole genome shotgun (WGS) entry which is preliminary data.</text>
</comment>
<keyword evidence="2" id="KW-1185">Reference proteome</keyword>
<reference evidence="1 2" key="1">
    <citation type="submission" date="2018-04" db="EMBL/GenBank/DDBJ databases">
        <title>Pedobacter chongqingensis sp. nov., isolated from a rottenly hemp rope.</title>
        <authorList>
            <person name="Cai Y."/>
        </authorList>
    </citation>
    <scope>NUCLEOTIDE SEQUENCE [LARGE SCALE GENOMIC DNA]</scope>
    <source>
        <strain evidence="1 2">FJ4-8</strain>
    </source>
</reference>
<dbReference type="RefSeq" id="WP_109415935.1">
    <property type="nucleotide sequence ID" value="NZ_QEAS01000008.1"/>
</dbReference>
<dbReference type="InterPro" id="IPR047729">
    <property type="entry name" value="Sce7726-like"/>
</dbReference>